<dbReference type="Ensembl" id="ENSVURT00010025048.1">
    <property type="protein sequence ID" value="ENSVURP00010022003.1"/>
    <property type="gene ID" value="ENSVURG00010016866.1"/>
</dbReference>
<keyword evidence="2" id="KW-1133">Transmembrane helix</keyword>
<dbReference type="Proteomes" id="UP000314987">
    <property type="component" value="Unassembled WGS sequence"/>
</dbReference>
<evidence type="ECO:0000313" key="3">
    <source>
        <dbReference type="Ensembl" id="ENSVURP00010022003.1"/>
    </source>
</evidence>
<sequence length="105" mass="12019">MLSLLGGINPLILVTGVALAILFLLLVAMCIHHNGPGAHEPDIERNYRAVGRNRVRWVHPWPARVGGPLGRLHHNHRNLQAGHHHHHLHHHHHPHHHHQAHRAHR</sequence>
<proteinExistence type="predicted"/>
<dbReference type="AlphaFoldDB" id="A0A4X2LDJ3"/>
<feature type="transmembrane region" description="Helical" evidence="2">
    <location>
        <begin position="12"/>
        <end position="31"/>
    </location>
</feature>
<evidence type="ECO:0000256" key="2">
    <source>
        <dbReference type="SAM" id="Phobius"/>
    </source>
</evidence>
<dbReference type="Pfam" id="PF15758">
    <property type="entry name" value="HRCT1"/>
    <property type="match status" value="1"/>
</dbReference>
<feature type="region of interest" description="Disordered" evidence="1">
    <location>
        <begin position="81"/>
        <end position="105"/>
    </location>
</feature>
<protein>
    <recommendedName>
        <fullName evidence="5">Histidine rich carboxyl terminus 1</fullName>
    </recommendedName>
</protein>
<evidence type="ECO:0008006" key="5">
    <source>
        <dbReference type="Google" id="ProtNLM"/>
    </source>
</evidence>
<accession>A0A4X2LDJ3</accession>
<keyword evidence="2" id="KW-0812">Transmembrane</keyword>
<organism evidence="3 4">
    <name type="scientific">Vombatus ursinus</name>
    <name type="common">Common wombat</name>
    <dbReference type="NCBI Taxonomy" id="29139"/>
    <lineage>
        <taxon>Eukaryota</taxon>
        <taxon>Metazoa</taxon>
        <taxon>Chordata</taxon>
        <taxon>Craniata</taxon>
        <taxon>Vertebrata</taxon>
        <taxon>Euteleostomi</taxon>
        <taxon>Mammalia</taxon>
        <taxon>Metatheria</taxon>
        <taxon>Diprotodontia</taxon>
        <taxon>Vombatidae</taxon>
        <taxon>Vombatus</taxon>
    </lineage>
</organism>
<reference evidence="3" key="2">
    <citation type="submission" date="2025-08" db="UniProtKB">
        <authorList>
            <consortium name="Ensembl"/>
        </authorList>
    </citation>
    <scope>IDENTIFICATION</scope>
</reference>
<reference evidence="4" key="1">
    <citation type="submission" date="2018-12" db="EMBL/GenBank/DDBJ databases">
        <authorList>
            <person name="Yazar S."/>
        </authorList>
    </citation>
    <scope>NUCLEOTIDE SEQUENCE [LARGE SCALE GENOMIC DNA]</scope>
</reference>
<dbReference type="InterPro" id="IPR031506">
    <property type="entry name" value="HRCT1"/>
</dbReference>
<keyword evidence="2" id="KW-0472">Membrane</keyword>
<evidence type="ECO:0000256" key="1">
    <source>
        <dbReference type="SAM" id="MobiDB-lite"/>
    </source>
</evidence>
<keyword evidence="4" id="KW-1185">Reference proteome</keyword>
<reference evidence="3" key="3">
    <citation type="submission" date="2025-09" db="UniProtKB">
        <authorList>
            <consortium name="Ensembl"/>
        </authorList>
    </citation>
    <scope>IDENTIFICATION</scope>
</reference>
<evidence type="ECO:0000313" key="4">
    <source>
        <dbReference type="Proteomes" id="UP000314987"/>
    </source>
</evidence>
<name>A0A4X2LDJ3_VOMUR</name>